<dbReference type="InterPro" id="IPR029045">
    <property type="entry name" value="ClpP/crotonase-like_dom_sf"/>
</dbReference>
<evidence type="ECO:0000313" key="6">
    <source>
        <dbReference type="Proteomes" id="UP001215549"/>
    </source>
</evidence>
<dbReference type="SUPFAM" id="SSF52096">
    <property type="entry name" value="ClpP/crotonase"/>
    <property type="match status" value="1"/>
</dbReference>
<name>A0AA45W674_9RHOB</name>
<evidence type="ECO:0000313" key="3">
    <source>
        <dbReference type="EMBL" id="SIS99202.1"/>
    </source>
</evidence>
<reference evidence="4 6" key="2">
    <citation type="submission" date="2021-01" db="EMBL/GenBank/DDBJ databases">
        <title>Biogeographic distribution of Paracoccus.</title>
        <authorList>
            <person name="Hollensteiner J."/>
            <person name="Leineberger J."/>
            <person name="Brinkhoff T."/>
            <person name="Daniel R."/>
        </authorList>
    </citation>
    <scope>NUCLEOTIDE SEQUENCE [LARGE SCALE GENOMIC DNA]</scope>
    <source>
        <strain evidence="4 6">DSM 18447</strain>
    </source>
</reference>
<dbReference type="EMBL" id="CP067140">
    <property type="protein sequence ID" value="WCR01530.1"/>
    <property type="molecule type" value="Genomic_DNA"/>
</dbReference>
<dbReference type="CDD" id="cd06558">
    <property type="entry name" value="crotonase-like"/>
    <property type="match status" value="1"/>
</dbReference>
<evidence type="ECO:0000256" key="1">
    <source>
        <dbReference type="ARBA" id="ARBA00005254"/>
    </source>
</evidence>
<dbReference type="EMBL" id="FTOU01000011">
    <property type="protein sequence ID" value="SIS99202.1"/>
    <property type="molecule type" value="Genomic_DNA"/>
</dbReference>
<dbReference type="InterPro" id="IPR001753">
    <property type="entry name" value="Enoyl-CoA_hydra/iso"/>
</dbReference>
<comment type="similarity">
    <text evidence="1">Belongs to the enoyl-CoA hydratase/isomerase family.</text>
</comment>
<dbReference type="GO" id="GO:0016829">
    <property type="term" value="F:lyase activity"/>
    <property type="evidence" value="ECO:0007669"/>
    <property type="project" value="UniProtKB-KW"/>
</dbReference>
<dbReference type="InterPro" id="IPR014748">
    <property type="entry name" value="Enoyl-CoA_hydra_C"/>
</dbReference>
<evidence type="ECO:0000313" key="5">
    <source>
        <dbReference type="Proteomes" id="UP000186216"/>
    </source>
</evidence>
<evidence type="ECO:0000313" key="4">
    <source>
        <dbReference type="EMBL" id="WCR01530.1"/>
    </source>
</evidence>
<dbReference type="Gene3D" id="3.90.226.10">
    <property type="entry name" value="2-enoyl-CoA Hydratase, Chain A, domain 1"/>
    <property type="match status" value="1"/>
</dbReference>
<reference evidence="3 5" key="1">
    <citation type="submission" date="2017-01" db="EMBL/GenBank/DDBJ databases">
        <authorList>
            <person name="Varghese N."/>
            <person name="Submissions S."/>
        </authorList>
    </citation>
    <scope>NUCLEOTIDE SEQUENCE [LARGE SCALE GENOMIC DNA]</scope>
    <source>
        <strain evidence="3 5">DSM 18447</strain>
    </source>
</reference>
<keyword evidence="2" id="KW-0456">Lyase</keyword>
<keyword evidence="6" id="KW-1185">Reference proteome</keyword>
<dbReference type="AlphaFoldDB" id="A0AA45W674"/>
<dbReference type="Proteomes" id="UP001215549">
    <property type="component" value="Chromosome"/>
</dbReference>
<dbReference type="PANTHER" id="PTHR11941:SF54">
    <property type="entry name" value="ENOYL-COA HYDRATASE, MITOCHONDRIAL"/>
    <property type="match status" value="1"/>
</dbReference>
<sequence length="258" mass="27245">MADSKIIVETAGGISRITLSNPAKLNSISAGMLDQLNETLIRLEDDPDLRLLVLTGEGERAFSSGADVSGFDDPESRARARCAYEGGAELALARLLRFPRPTVAMIRGYCMGGGVSLAALCDLRIAEAGAVFSVAAAKLGLGYSYFGTQRLVSLVGATTAKEMLFTALRYSAEDALRLGLVSRVFPKDSFTEDAEAYLAAIAVNAPLTIRAAKMAADTPPEDELSPVLAAIAACGESGDFAEGRKAFSEKRKPVFQGR</sequence>
<dbReference type="PANTHER" id="PTHR11941">
    <property type="entry name" value="ENOYL-COA HYDRATASE-RELATED"/>
    <property type="match status" value="1"/>
</dbReference>
<evidence type="ECO:0000256" key="2">
    <source>
        <dbReference type="ARBA" id="ARBA00023239"/>
    </source>
</evidence>
<dbReference type="Pfam" id="PF00378">
    <property type="entry name" value="ECH_1"/>
    <property type="match status" value="1"/>
</dbReference>
<proteinExistence type="inferred from homology"/>
<dbReference type="GO" id="GO:0006635">
    <property type="term" value="P:fatty acid beta-oxidation"/>
    <property type="evidence" value="ECO:0007669"/>
    <property type="project" value="TreeGrafter"/>
</dbReference>
<protein>
    <submittedName>
        <fullName evidence="3">Enoyl-CoA hydratase/carnithine racemase</fullName>
    </submittedName>
    <submittedName>
        <fullName evidence="4">Enoyl-CoA hydratase/isomerase family protein</fullName>
    </submittedName>
</protein>
<gene>
    <name evidence="4" type="ORF">JHX88_11290</name>
    <name evidence="3" type="ORF">SAMN05421772_111110</name>
</gene>
<dbReference type="RefSeq" id="WP_076527048.1">
    <property type="nucleotide sequence ID" value="NZ_CP067140.1"/>
</dbReference>
<dbReference type="Proteomes" id="UP000186216">
    <property type="component" value="Unassembled WGS sequence"/>
</dbReference>
<accession>A0AA45W674</accession>
<dbReference type="Gene3D" id="1.10.12.10">
    <property type="entry name" value="Lyase 2-enoyl-coa Hydratase, Chain A, domain 2"/>
    <property type="match status" value="1"/>
</dbReference>
<organism evidence="3 5">
    <name type="scientific">Paracoccus saliphilus</name>
    <dbReference type="NCBI Taxonomy" id="405559"/>
    <lineage>
        <taxon>Bacteria</taxon>
        <taxon>Pseudomonadati</taxon>
        <taxon>Pseudomonadota</taxon>
        <taxon>Alphaproteobacteria</taxon>
        <taxon>Rhodobacterales</taxon>
        <taxon>Paracoccaceae</taxon>
        <taxon>Paracoccus</taxon>
    </lineage>
</organism>
<dbReference type="NCBIfam" id="NF004781">
    <property type="entry name" value="PRK06127.1"/>
    <property type="match status" value="1"/>
</dbReference>